<dbReference type="GO" id="GO:0007030">
    <property type="term" value="P:Golgi organization"/>
    <property type="evidence" value="ECO:0007669"/>
    <property type="project" value="TreeGrafter"/>
</dbReference>
<evidence type="ECO:0000256" key="6">
    <source>
        <dbReference type="ARBA" id="ARBA00023034"/>
    </source>
</evidence>
<reference evidence="10 11" key="1">
    <citation type="journal article" date="2019" name="Mol. Ecol. Resour.">
        <title>Improving Illumina assemblies with Hi-C and long reads: an example with the North African dromedary.</title>
        <authorList>
            <person name="Elbers J.P."/>
            <person name="Rogers M.F."/>
            <person name="Perelman P.L."/>
            <person name="Proskuryakova A.A."/>
            <person name="Serdyukova N.A."/>
            <person name="Johnson W.E."/>
            <person name="Horin P."/>
            <person name="Corander J."/>
            <person name="Murphy D."/>
            <person name="Burger P.A."/>
        </authorList>
    </citation>
    <scope>NUCLEOTIDE SEQUENCE [LARGE SCALE GENOMIC DNA]</scope>
    <source>
        <strain evidence="10">Drom800</strain>
        <tissue evidence="10">Blood</tissue>
    </source>
</reference>
<dbReference type="GO" id="GO:0017119">
    <property type="term" value="C:Golgi transport complex"/>
    <property type="evidence" value="ECO:0007669"/>
    <property type="project" value="InterPro"/>
</dbReference>
<organism evidence="10 11">
    <name type="scientific">Camelus dromedarius</name>
    <name type="common">Dromedary</name>
    <name type="synonym">Arabian camel</name>
    <dbReference type="NCBI Taxonomy" id="9838"/>
    <lineage>
        <taxon>Eukaryota</taxon>
        <taxon>Metazoa</taxon>
        <taxon>Chordata</taxon>
        <taxon>Craniata</taxon>
        <taxon>Vertebrata</taxon>
        <taxon>Euteleostomi</taxon>
        <taxon>Mammalia</taxon>
        <taxon>Eutheria</taxon>
        <taxon>Laurasiatheria</taxon>
        <taxon>Artiodactyla</taxon>
        <taxon>Tylopoda</taxon>
        <taxon>Camelidae</taxon>
        <taxon>Camelus</taxon>
    </lineage>
</organism>
<evidence type="ECO:0000256" key="9">
    <source>
        <dbReference type="SAM" id="Coils"/>
    </source>
</evidence>
<protein>
    <recommendedName>
        <fullName evidence="3">Conserved oligomeric Golgi complex subunit 7</fullName>
    </recommendedName>
    <alternativeName>
        <fullName evidence="8">Component of oligomeric Golgi complex 7</fullName>
    </alternativeName>
</protein>
<keyword evidence="11" id="KW-1185">Reference proteome</keyword>
<keyword evidence="5" id="KW-0653">Protein transport</keyword>
<evidence type="ECO:0000256" key="8">
    <source>
        <dbReference type="ARBA" id="ARBA00031345"/>
    </source>
</evidence>
<dbReference type="Proteomes" id="UP000299084">
    <property type="component" value="Unassembled WGS sequence"/>
</dbReference>
<comment type="similarity">
    <text evidence="2">Belongs to the COG7 family.</text>
</comment>
<dbReference type="EMBL" id="JWIN03000018">
    <property type="protein sequence ID" value="KAB1263211.1"/>
    <property type="molecule type" value="Genomic_DNA"/>
</dbReference>
<feature type="coiled-coil region" evidence="9">
    <location>
        <begin position="100"/>
        <end position="134"/>
    </location>
</feature>
<evidence type="ECO:0000256" key="1">
    <source>
        <dbReference type="ARBA" id="ARBA00004395"/>
    </source>
</evidence>
<dbReference type="PANTHER" id="PTHR21443:SF0">
    <property type="entry name" value="CONSERVED OLIGOMERIC GOLGI COMPLEX SUBUNIT 7"/>
    <property type="match status" value="1"/>
</dbReference>
<evidence type="ECO:0000313" key="10">
    <source>
        <dbReference type="EMBL" id="KAB1263211.1"/>
    </source>
</evidence>
<keyword evidence="7" id="KW-0472">Membrane</keyword>
<evidence type="ECO:0000313" key="11">
    <source>
        <dbReference type="Proteomes" id="UP000299084"/>
    </source>
</evidence>
<dbReference type="STRING" id="9838.ENSCDRP00005005104"/>
<dbReference type="Pfam" id="PF10191">
    <property type="entry name" value="COG7"/>
    <property type="match status" value="2"/>
</dbReference>
<evidence type="ECO:0000256" key="7">
    <source>
        <dbReference type="ARBA" id="ARBA00023136"/>
    </source>
</evidence>
<keyword evidence="9" id="KW-0175">Coiled coil</keyword>
<dbReference type="AlphaFoldDB" id="A0A5N4CWJ1"/>
<dbReference type="GO" id="GO:0006890">
    <property type="term" value="P:retrograde vesicle-mediated transport, Golgi to endoplasmic reticulum"/>
    <property type="evidence" value="ECO:0007669"/>
    <property type="project" value="TreeGrafter"/>
</dbReference>
<dbReference type="GO" id="GO:0006886">
    <property type="term" value="P:intracellular protein transport"/>
    <property type="evidence" value="ECO:0007669"/>
    <property type="project" value="InterPro"/>
</dbReference>
<sequence>MDFSKFLAEDFDVKEWINAAFRAGPKEAAAVKADGHAATLVMKLQLFIQEVNHAVEELDEQVPEVCLQDVKIPFSTLLEREALDFFGRFSKTSHQALQNMPKVLRDVEALKQEASFLKEQMILVKEDIKKFEQDTSQSMQVLVEIDQVKSRMQLAAESLQEADKWSTLSADIEETFKTQDTAVISAKLTGMQTSLTMLADTPDYSEKCVHLEALKNRLEALASPQIVAAFTSQSVDQSKVFVKVFTEIDRMPQLLAYYYKCHKRVDISLYLTARVQLLAAWQELCQTDLPLDRQLTGLYDALLGAWHTQIQWATQVFKNPHEVVTVLLIQTLGALVPSLPVCLSSGVERAGPELELVRLLEFYGATAHFAKGLEMALLPHPHEHNLVKVMELVDAVYGPYKPYQLKYGDMEESNLLIQISAVPLEHGEVIDCVQELSHSVNKLFGLASAAVDRCIRFTNGLGTCGLLTALKSLFAKYVSDFTSTLHSIRKKCRLDDIPPNSLFQEDWTAFQNSIRIIATCGELLRQCGDFEQQLANRILSTAGKYLSDSYSPRSLTGFQDSILTDKKSSAKNPWQEYNYLQKDNPAEYGSLMEILYTLKEKGSSNHNLLSASRAALTRLNQQAHQLAFDSVFLRIKQQLLLISKMDSWSTAGIGETLTDDLPTFSLTPLEYISNIGQYIMSLPLNLEPFVTQEDSALELALHAGKLPFPPEQGDELPELDNMADNWLGSIARATMQTYCDALLQIPGLTPHSTKQLATDIDYLINVMDALGLQPSRTLQNIVTLLKTKPEDYRQVSKGLPRRLASTVAAMRSVDY</sequence>
<dbReference type="PANTHER" id="PTHR21443">
    <property type="entry name" value="CONSERVED OLIGOMERIC GOLGI COMPLEX COMPONENT 7"/>
    <property type="match status" value="1"/>
</dbReference>
<accession>A0A5N4CWJ1</accession>
<dbReference type="GO" id="GO:0000139">
    <property type="term" value="C:Golgi membrane"/>
    <property type="evidence" value="ECO:0007669"/>
    <property type="project" value="UniProtKB-SubCell"/>
</dbReference>
<evidence type="ECO:0000256" key="5">
    <source>
        <dbReference type="ARBA" id="ARBA00022927"/>
    </source>
</evidence>
<evidence type="ECO:0000256" key="4">
    <source>
        <dbReference type="ARBA" id="ARBA00022448"/>
    </source>
</evidence>
<name>A0A5N4CWJ1_CAMDR</name>
<comment type="subcellular location">
    <subcellularLocation>
        <location evidence="1">Golgi apparatus membrane</location>
        <topology evidence="1">Peripheral membrane protein</topology>
    </subcellularLocation>
</comment>
<dbReference type="InterPro" id="IPR019335">
    <property type="entry name" value="COG7"/>
</dbReference>
<gene>
    <name evidence="10" type="ORF">Cadr_000023970</name>
</gene>
<keyword evidence="6" id="KW-0333">Golgi apparatus</keyword>
<evidence type="ECO:0000256" key="2">
    <source>
        <dbReference type="ARBA" id="ARBA00005831"/>
    </source>
</evidence>
<evidence type="ECO:0000256" key="3">
    <source>
        <dbReference type="ARBA" id="ARBA00020984"/>
    </source>
</evidence>
<keyword evidence="4" id="KW-0813">Transport</keyword>
<comment type="caution">
    <text evidence="10">The sequence shown here is derived from an EMBL/GenBank/DDBJ whole genome shotgun (WGS) entry which is preliminary data.</text>
</comment>
<proteinExistence type="inferred from homology"/>